<dbReference type="AlphaFoldDB" id="A0A1D9NZI5"/>
<dbReference type="Proteomes" id="UP000179284">
    <property type="component" value="Chromosome I"/>
</dbReference>
<reference evidence="3" key="1">
    <citation type="submission" date="2016-10" db="EMBL/GenBank/DDBJ databases">
        <title>The complete genome sequence of the rumen bacterium Butyrivibrio hungatei MB2003.</title>
        <authorList>
            <person name="Palevich N."/>
            <person name="Kelly W.J."/>
            <person name="Leahy S.C."/>
            <person name="Altermann E."/>
            <person name="Rakonjac J."/>
            <person name="Attwood G.T."/>
        </authorList>
    </citation>
    <scope>NUCLEOTIDE SEQUENCE [LARGE SCALE GENOMIC DNA]</scope>
    <source>
        <strain evidence="3">MB2003</strain>
    </source>
</reference>
<organism evidence="2 3">
    <name type="scientific">Butyrivibrio hungatei</name>
    <dbReference type="NCBI Taxonomy" id="185008"/>
    <lineage>
        <taxon>Bacteria</taxon>
        <taxon>Bacillati</taxon>
        <taxon>Bacillota</taxon>
        <taxon>Clostridia</taxon>
        <taxon>Lachnospirales</taxon>
        <taxon>Lachnospiraceae</taxon>
        <taxon>Butyrivibrio</taxon>
    </lineage>
</organism>
<feature type="domain" description="Glycoside-hydrolase family GH114 TIM-barrel" evidence="1">
    <location>
        <begin position="60"/>
        <end position="160"/>
    </location>
</feature>
<gene>
    <name evidence="2" type="ORF">bhn_I0703</name>
</gene>
<sequence length="286" mass="32642">MFVFMKKKKLVTNLIIAVALILLAIGSLNFSSSASTKASTKKYPYGVFIGADSDAISKMKSYEIVVIDAQYFTKKEIRQLKDSGCTVYSYINVGSIEDFRPYYEDYKHLSLGAYENWEEESWIDVSDKSWQKFITDKLAKELVAKEIDGFFVDNTDVYYNYKTKKIFDGLTTILKGLKKTGKYVCINGGDTYITEFITKNGSADDVADAVNQESVFSEIDWDNDSFTKKSAEDSKYFKEYVELAAGKGLDIYLLEYTTDNKLIGQIKKYCSDNDFKYYISDSLELK</sequence>
<protein>
    <recommendedName>
        <fullName evidence="1">Glycoside-hydrolase family GH114 TIM-barrel domain-containing protein</fullName>
    </recommendedName>
</protein>
<evidence type="ECO:0000259" key="1">
    <source>
        <dbReference type="Pfam" id="PF03537"/>
    </source>
</evidence>
<proteinExistence type="predicted"/>
<accession>A0A1D9NZI5</accession>
<dbReference type="Gene3D" id="3.20.20.70">
    <property type="entry name" value="Aldolase class I"/>
    <property type="match status" value="1"/>
</dbReference>
<dbReference type="Pfam" id="PF03537">
    <property type="entry name" value="Glyco_hydro_114"/>
    <property type="match status" value="1"/>
</dbReference>
<dbReference type="InterPro" id="IPR004352">
    <property type="entry name" value="GH114_TIM-barrel"/>
</dbReference>
<dbReference type="PANTHER" id="PTHR35882">
    <property type="entry name" value="PELA"/>
    <property type="match status" value="1"/>
</dbReference>
<dbReference type="SUPFAM" id="SSF51445">
    <property type="entry name" value="(Trans)glycosidases"/>
    <property type="match status" value="1"/>
</dbReference>
<evidence type="ECO:0000313" key="3">
    <source>
        <dbReference type="Proteomes" id="UP000179284"/>
    </source>
</evidence>
<dbReference type="KEGG" id="bhu:bhn_I0703"/>
<dbReference type="InterPro" id="IPR013785">
    <property type="entry name" value="Aldolase_TIM"/>
</dbReference>
<name>A0A1D9NZI5_9FIRM</name>
<dbReference type="EMBL" id="CP017831">
    <property type="protein sequence ID" value="AOZ95737.1"/>
    <property type="molecule type" value="Genomic_DNA"/>
</dbReference>
<keyword evidence="3" id="KW-1185">Reference proteome</keyword>
<dbReference type="PANTHER" id="PTHR35882:SF2">
    <property type="entry name" value="PELA"/>
    <property type="match status" value="1"/>
</dbReference>
<evidence type="ECO:0000313" key="2">
    <source>
        <dbReference type="EMBL" id="AOZ95737.1"/>
    </source>
</evidence>
<dbReference type="InterPro" id="IPR017853">
    <property type="entry name" value="GH"/>
</dbReference>